<gene>
    <name evidence="9" type="ORF">GGR88_001569</name>
</gene>
<dbReference type="Proteomes" id="UP000734218">
    <property type="component" value="Unassembled WGS sequence"/>
</dbReference>
<keyword evidence="7" id="KW-0732">Signal</keyword>
<keyword evidence="3 6" id="KW-0378">Hydrolase</keyword>
<dbReference type="PANTHER" id="PTHR22726:SF1">
    <property type="entry name" value="METALLOENDOPEPTIDASE OMA1, MITOCHONDRIAL"/>
    <property type="match status" value="1"/>
</dbReference>
<dbReference type="CDD" id="cd07342">
    <property type="entry name" value="M48C_Oma1_like"/>
    <property type="match status" value="1"/>
</dbReference>
<dbReference type="PANTHER" id="PTHR22726">
    <property type="entry name" value="METALLOENDOPEPTIDASE OMA1"/>
    <property type="match status" value="1"/>
</dbReference>
<comment type="similarity">
    <text evidence="6">Belongs to the peptidase M48 family.</text>
</comment>
<evidence type="ECO:0000256" key="4">
    <source>
        <dbReference type="ARBA" id="ARBA00022833"/>
    </source>
</evidence>
<organism evidence="9 10">
    <name type="scientific">Sphingomonas jejuensis</name>
    <dbReference type="NCBI Taxonomy" id="904715"/>
    <lineage>
        <taxon>Bacteria</taxon>
        <taxon>Pseudomonadati</taxon>
        <taxon>Pseudomonadota</taxon>
        <taxon>Alphaproteobacteria</taxon>
        <taxon>Sphingomonadales</taxon>
        <taxon>Sphingomonadaceae</taxon>
        <taxon>Sphingomonas</taxon>
    </lineage>
</organism>
<keyword evidence="10" id="KW-1185">Reference proteome</keyword>
<sequence>MRRLAALLFLPFLLALAPTQAELDDADRRVAAIGYRLQTAGVKLCSDRDMVTGLLIHGLAQYAPADRPQMVERFPAAAAFAVLAVVPGSTAEAAGLAAGDPLFSVDGAPFVAGDAGPASFAPVAAAEQQIAAALADGTATLESMAGDERRTVSLRGVPGCRTRFQVRIGDRLNAGANGHYVTVTTGLVAFAANDDELALILAHELSHNILRHRERLDAQGVARGMLSAFGSNPGRIRATEDEADRLALYLMARAGYDIGAAPAFWDRYVRRTGAGIFSDRTHSGRRARVAAAEEEIARIRAQVAAGREPTPEPAIVAH</sequence>
<evidence type="ECO:0000313" key="10">
    <source>
        <dbReference type="Proteomes" id="UP000734218"/>
    </source>
</evidence>
<evidence type="ECO:0000313" key="9">
    <source>
        <dbReference type="EMBL" id="NJC34095.1"/>
    </source>
</evidence>
<dbReference type="EMBL" id="JAATJE010000001">
    <property type="protein sequence ID" value="NJC34095.1"/>
    <property type="molecule type" value="Genomic_DNA"/>
</dbReference>
<evidence type="ECO:0000256" key="1">
    <source>
        <dbReference type="ARBA" id="ARBA00022670"/>
    </source>
</evidence>
<evidence type="ECO:0000256" key="6">
    <source>
        <dbReference type="RuleBase" id="RU003983"/>
    </source>
</evidence>
<reference evidence="9 10" key="1">
    <citation type="submission" date="2020-03" db="EMBL/GenBank/DDBJ databases">
        <title>Genomic Encyclopedia of Type Strains, Phase IV (KMG-IV): sequencing the most valuable type-strain genomes for metagenomic binning, comparative biology and taxonomic classification.</title>
        <authorList>
            <person name="Goeker M."/>
        </authorList>
    </citation>
    <scope>NUCLEOTIDE SEQUENCE [LARGE SCALE GENOMIC DNA]</scope>
    <source>
        <strain evidence="9 10">DSM 27651</strain>
    </source>
</reference>
<evidence type="ECO:0000256" key="3">
    <source>
        <dbReference type="ARBA" id="ARBA00022801"/>
    </source>
</evidence>
<comment type="cofactor">
    <cofactor evidence="6">
        <name>Zn(2+)</name>
        <dbReference type="ChEBI" id="CHEBI:29105"/>
    </cofactor>
    <text evidence="6">Binds 1 zinc ion per subunit.</text>
</comment>
<feature type="signal peptide" evidence="7">
    <location>
        <begin position="1"/>
        <end position="21"/>
    </location>
</feature>
<keyword evidence="2" id="KW-0479">Metal-binding</keyword>
<dbReference type="InterPro" id="IPR001915">
    <property type="entry name" value="Peptidase_M48"/>
</dbReference>
<evidence type="ECO:0000256" key="7">
    <source>
        <dbReference type="SAM" id="SignalP"/>
    </source>
</evidence>
<comment type="caution">
    <text evidence="9">The sequence shown here is derived from an EMBL/GenBank/DDBJ whole genome shotgun (WGS) entry which is preliminary data.</text>
</comment>
<keyword evidence="4 6" id="KW-0862">Zinc</keyword>
<keyword evidence="1 6" id="KW-0645">Protease</keyword>
<feature type="chain" id="PRO_5046442923" description="Peptidase M48 domain-containing protein" evidence="7">
    <location>
        <begin position="22"/>
        <end position="318"/>
    </location>
</feature>
<name>A0ABX0XLJ1_9SPHN</name>
<evidence type="ECO:0000259" key="8">
    <source>
        <dbReference type="Pfam" id="PF01435"/>
    </source>
</evidence>
<evidence type="ECO:0000256" key="5">
    <source>
        <dbReference type="ARBA" id="ARBA00023049"/>
    </source>
</evidence>
<keyword evidence="5 6" id="KW-0482">Metalloprotease</keyword>
<accession>A0ABX0XLJ1</accession>
<evidence type="ECO:0000256" key="2">
    <source>
        <dbReference type="ARBA" id="ARBA00022723"/>
    </source>
</evidence>
<feature type="domain" description="Peptidase M48" evidence="8">
    <location>
        <begin position="170"/>
        <end position="218"/>
    </location>
</feature>
<dbReference type="Pfam" id="PF01435">
    <property type="entry name" value="Peptidase_M48"/>
    <property type="match status" value="1"/>
</dbReference>
<dbReference type="InterPro" id="IPR036034">
    <property type="entry name" value="PDZ_sf"/>
</dbReference>
<dbReference type="RefSeq" id="WP_167953988.1">
    <property type="nucleotide sequence ID" value="NZ_JAATJE010000001.1"/>
</dbReference>
<protein>
    <recommendedName>
        <fullName evidence="8">Peptidase M48 domain-containing protein</fullName>
    </recommendedName>
</protein>
<proteinExistence type="inferred from homology"/>
<dbReference type="Gene3D" id="2.30.42.10">
    <property type="match status" value="1"/>
</dbReference>
<dbReference type="SUPFAM" id="SSF50156">
    <property type="entry name" value="PDZ domain-like"/>
    <property type="match status" value="1"/>
</dbReference>
<dbReference type="InterPro" id="IPR051156">
    <property type="entry name" value="Mito/Outer_Membr_Metalloprot"/>
</dbReference>